<dbReference type="InterPro" id="IPR019427">
    <property type="entry name" value="7TM_GPCR_serpentine_rcpt_Srw"/>
</dbReference>
<reference evidence="8" key="1">
    <citation type="journal article" date="2007" name="Science">
        <title>Draft genome of the filarial nematode parasite Brugia malayi.</title>
        <authorList>
            <person name="Ghedin E."/>
            <person name="Wang S."/>
            <person name="Spiro D."/>
            <person name="Caler E."/>
            <person name="Zhao Q."/>
            <person name="Crabtree J."/>
            <person name="Allen J.E."/>
            <person name="Delcher A.L."/>
            <person name="Guiliano D.B."/>
            <person name="Miranda-Saavedra D."/>
            <person name="Angiuoli S.V."/>
            <person name="Creasy T."/>
            <person name="Amedeo P."/>
            <person name="Haas B."/>
            <person name="El-Sayed N.M."/>
            <person name="Wortman J.R."/>
            <person name="Feldblyum T."/>
            <person name="Tallon L."/>
            <person name="Schatz M."/>
            <person name="Shumway M."/>
            <person name="Koo H."/>
            <person name="Salzberg S.L."/>
            <person name="Schobel S."/>
            <person name="Pertea M."/>
            <person name="Pop M."/>
            <person name="White O."/>
            <person name="Barton G.J."/>
            <person name="Carlow C.K."/>
            <person name="Crawford M.J."/>
            <person name="Daub J."/>
            <person name="Dimmic M.W."/>
            <person name="Estes C.F."/>
            <person name="Foster J.M."/>
            <person name="Ganatra M."/>
            <person name="Gregory W.F."/>
            <person name="Johnson N.M."/>
            <person name="Jin J."/>
            <person name="Komuniecki R."/>
            <person name="Korf I."/>
            <person name="Kumar S."/>
            <person name="Laney S."/>
            <person name="Li B.W."/>
            <person name="Li W."/>
            <person name="Lindblom T.H."/>
            <person name="Lustigman S."/>
            <person name="Ma D."/>
            <person name="Maina C.V."/>
            <person name="Martin D.M."/>
            <person name="McCarter J.P."/>
            <person name="McReynolds L."/>
            <person name="Mitreva M."/>
            <person name="Nutman T.B."/>
            <person name="Parkinson J."/>
            <person name="Peregrin-Alvarez J.M."/>
            <person name="Poole C."/>
            <person name="Ren Q."/>
            <person name="Saunders L."/>
            <person name="Sluder A.E."/>
            <person name="Smith K."/>
            <person name="Stanke M."/>
            <person name="Unnasch T.R."/>
            <person name="Ware J."/>
            <person name="Wei A.D."/>
            <person name="Weil G."/>
            <person name="Williams D.J."/>
            <person name="Zhang Y."/>
            <person name="Williams S.A."/>
            <person name="Fraser-Liggett C."/>
            <person name="Slatko B."/>
            <person name="Blaxter M.L."/>
            <person name="Scott A.L."/>
        </authorList>
    </citation>
    <scope>NUCLEOTIDE SEQUENCE</scope>
    <source>
        <strain evidence="8">FR3</strain>
    </source>
</reference>
<dbReference type="SUPFAM" id="SSF81321">
    <property type="entry name" value="Family A G protein-coupled receptor-like"/>
    <property type="match status" value="1"/>
</dbReference>
<evidence type="ECO:0000256" key="2">
    <source>
        <dbReference type="ARBA" id="ARBA00022692"/>
    </source>
</evidence>
<dbReference type="GO" id="GO:0005886">
    <property type="term" value="C:plasma membrane"/>
    <property type="evidence" value="ECO:0007669"/>
    <property type="project" value="TreeGrafter"/>
</dbReference>
<evidence type="ECO:0000256" key="5">
    <source>
        <dbReference type="SAM" id="Phobius"/>
    </source>
</evidence>
<dbReference type="InterPro" id="IPR017452">
    <property type="entry name" value="GPCR_Rhodpsn_7TM"/>
</dbReference>
<dbReference type="EMBL" id="CAAKNF010000193">
    <property type="protein sequence ID" value="VIO93239.1"/>
    <property type="molecule type" value="Genomic_DNA"/>
</dbReference>
<dbReference type="CDD" id="cd14978">
    <property type="entry name" value="7tmA_FMRFamide_R-like"/>
    <property type="match status" value="1"/>
</dbReference>
<keyword evidence="2 5" id="KW-0812">Transmembrane</keyword>
<evidence type="ECO:0000313" key="7">
    <source>
        <dbReference type="EMBL" id="VIO93239.1"/>
    </source>
</evidence>
<dbReference type="OrthoDB" id="5864054at2759"/>
<keyword evidence="3 5" id="KW-1133">Transmembrane helix</keyword>
<name>A0A4E9FEM7_BRUMA</name>
<reference evidence="9" key="3">
    <citation type="submission" date="2019-12" db="UniProtKB">
        <authorList>
            <consortium name="WormBaseParasite"/>
        </authorList>
    </citation>
    <scope>IDENTIFICATION</scope>
</reference>
<dbReference type="STRING" id="6279.A0A5S6PDP1"/>
<evidence type="ECO:0000256" key="3">
    <source>
        <dbReference type="ARBA" id="ARBA00022989"/>
    </source>
</evidence>
<feature type="transmembrane region" description="Helical" evidence="5">
    <location>
        <begin position="315"/>
        <end position="337"/>
    </location>
</feature>
<dbReference type="InterPro" id="IPR053219">
    <property type="entry name" value="GPCR_Dmsr-1"/>
</dbReference>
<evidence type="ECO:0000313" key="8">
    <source>
        <dbReference type="Proteomes" id="UP000006672"/>
    </source>
</evidence>
<dbReference type="GeneID" id="66058808"/>
<dbReference type="Pfam" id="PF10324">
    <property type="entry name" value="7TM_GPCR_Srw"/>
    <property type="match status" value="1"/>
</dbReference>
<dbReference type="GO" id="GO:0008528">
    <property type="term" value="F:G protein-coupled peptide receptor activity"/>
    <property type="evidence" value="ECO:0007669"/>
    <property type="project" value="InterPro"/>
</dbReference>
<dbReference type="AlphaFoldDB" id="A0A4E9FEM7"/>
<dbReference type="Gene3D" id="1.20.1070.10">
    <property type="entry name" value="Rhodopsin 7-helix transmembrane proteins"/>
    <property type="match status" value="1"/>
</dbReference>
<evidence type="ECO:0000259" key="6">
    <source>
        <dbReference type="PROSITE" id="PS50262"/>
    </source>
</evidence>
<dbReference type="WBParaSite" id="Bm17479.1">
    <property type="protein sequence ID" value="Bm17479.1"/>
    <property type="gene ID" value="WBGene00268622"/>
</dbReference>
<dbReference type="InterPro" id="IPR000276">
    <property type="entry name" value="GPCR_Rhodpsn"/>
</dbReference>
<keyword evidence="8" id="KW-1185">Reference proteome</keyword>
<evidence type="ECO:0000256" key="4">
    <source>
        <dbReference type="ARBA" id="ARBA00023136"/>
    </source>
</evidence>
<comment type="subcellular location">
    <subcellularLocation>
        <location evidence="1">Membrane</location>
    </subcellularLocation>
</comment>
<dbReference type="Proteomes" id="UP000006672">
    <property type="component" value="Unassembled WGS sequence"/>
</dbReference>
<dbReference type="RefSeq" id="XP_042934159.1">
    <property type="nucleotide sequence ID" value="XM_043078225.1"/>
</dbReference>
<dbReference type="KEGG" id="bmy:BM_BM17479"/>
<feature type="transmembrane region" description="Helical" evidence="5">
    <location>
        <begin position="108"/>
        <end position="132"/>
    </location>
</feature>
<accession>A0A5S6PDP1</accession>
<feature type="transmembrane region" description="Helical" evidence="5">
    <location>
        <begin position="32"/>
        <end position="55"/>
    </location>
</feature>
<evidence type="ECO:0000256" key="1">
    <source>
        <dbReference type="ARBA" id="ARBA00004370"/>
    </source>
</evidence>
<keyword evidence="4 5" id="KW-0472">Membrane</keyword>
<dbReference type="PRINTS" id="PR00237">
    <property type="entry name" value="GPCRRHODOPSN"/>
</dbReference>
<protein>
    <submittedName>
        <fullName evidence="9">G_PROTEIN_RECEP_F1_2 domain-containing protein</fullName>
    </submittedName>
</protein>
<dbReference type="PANTHER" id="PTHR46273">
    <property type="entry name" value="MYOSUPPRESSIN RECEPTOR 1, ISOFORM B-RELATED"/>
    <property type="match status" value="1"/>
</dbReference>
<reference evidence="7" key="2">
    <citation type="submission" date="2019-04" db="EMBL/GenBank/DDBJ databases">
        <authorList>
            <person name="Howe K."/>
            <person name="Paulini M."/>
            <person name="Williams G."/>
        </authorList>
    </citation>
    <scope>NUCLEOTIDE SEQUENCE [LARGE SCALE GENOMIC DNA]</scope>
    <source>
        <strain evidence="7">FR3</strain>
    </source>
</reference>
<organism evidence="7">
    <name type="scientific">Brugia malayi</name>
    <name type="common">Filarial nematode worm</name>
    <dbReference type="NCBI Taxonomy" id="6279"/>
    <lineage>
        <taxon>Eukaryota</taxon>
        <taxon>Metazoa</taxon>
        <taxon>Ecdysozoa</taxon>
        <taxon>Nematoda</taxon>
        <taxon>Chromadorea</taxon>
        <taxon>Rhabditida</taxon>
        <taxon>Spirurina</taxon>
        <taxon>Spiruromorpha</taxon>
        <taxon>Filarioidea</taxon>
        <taxon>Onchocercidae</taxon>
        <taxon>Brugia</taxon>
    </lineage>
</organism>
<feature type="transmembrane region" description="Helical" evidence="5">
    <location>
        <begin position="152"/>
        <end position="171"/>
    </location>
</feature>
<feature type="transmembrane region" description="Helical" evidence="5">
    <location>
        <begin position="276"/>
        <end position="295"/>
    </location>
</feature>
<feature type="domain" description="G-protein coupled receptors family 1 profile" evidence="6">
    <location>
        <begin position="47"/>
        <end position="334"/>
    </location>
</feature>
<evidence type="ECO:0000313" key="9">
    <source>
        <dbReference type="WBParaSite" id="Bm17479.1"/>
    </source>
</evidence>
<feature type="transmembrane region" description="Helical" evidence="5">
    <location>
        <begin position="207"/>
        <end position="231"/>
    </location>
</feature>
<dbReference type="PANTHER" id="PTHR46273:SF4">
    <property type="entry name" value="AT19640P"/>
    <property type="match status" value="1"/>
</dbReference>
<accession>A0A4E9FEM7</accession>
<sequence length="368" mass="42034">MFCENDPPLFDKNISIVMQQTLYEFRSTYDVLHPYVCLLICPAGIFANIIHILVLTRPSMLRSAVNCVLVVIAVCDIITMSSYLLYIVKFKFLMPISGMGVSYMWVVILKIHAVTSIALHGITLYCCVTLAIIRWSALAQSRNSLFQPSTSWCATGIIAIVVSAICIPTFLVHEIKVVWVSGEQLFYTIDISDWAIHDSCKYFKLNLWILGIALKALPCLLLCCFTILLVFRLRNNLKRRQNLLFRKYYFTDDIGSKKSNSNAAAKRSKRNYDRTTLTLVVMLSVFLVTELPQGVLAMLNALHTNDVHSILYRNLANLLDLLSLINCYVGFMTYYFLSSKYRQTFVIMLVNSKLNGKTFFRPIRTLFN</sequence>
<proteinExistence type="predicted"/>
<dbReference type="PROSITE" id="PS50262">
    <property type="entry name" value="G_PROTEIN_RECEP_F1_2"/>
    <property type="match status" value="1"/>
</dbReference>
<gene>
    <name evidence="7 9" type="primary">Bm17479</name>
    <name evidence="7" type="ORF">BM_BM17479</name>
</gene>
<feature type="transmembrane region" description="Helical" evidence="5">
    <location>
        <begin position="67"/>
        <end position="88"/>
    </location>
</feature>
<dbReference type="CTD" id="66058808"/>